<dbReference type="GO" id="GO:0000155">
    <property type="term" value="F:phosphorelay sensor kinase activity"/>
    <property type="evidence" value="ECO:0007669"/>
    <property type="project" value="InterPro"/>
</dbReference>
<evidence type="ECO:0000256" key="2">
    <source>
        <dbReference type="ARBA" id="ARBA00012438"/>
    </source>
</evidence>
<evidence type="ECO:0000259" key="7">
    <source>
        <dbReference type="PROSITE" id="PS50109"/>
    </source>
</evidence>
<evidence type="ECO:0000313" key="11">
    <source>
        <dbReference type="Proteomes" id="UP000248857"/>
    </source>
</evidence>
<name>A0A2W1JMM6_9CYAN</name>
<feature type="domain" description="PAS" evidence="8">
    <location>
        <begin position="157"/>
        <end position="231"/>
    </location>
</feature>
<dbReference type="AlphaFoldDB" id="A0A2W1JMM6"/>
<feature type="domain" description="PAS" evidence="8">
    <location>
        <begin position="27"/>
        <end position="99"/>
    </location>
</feature>
<keyword evidence="6" id="KW-0902">Two-component regulatory system</keyword>
<dbReference type="PANTHER" id="PTHR43304">
    <property type="entry name" value="PHYTOCHROME-LIKE PROTEIN CPH1"/>
    <property type="match status" value="1"/>
</dbReference>
<dbReference type="RefSeq" id="WP_339373462.1">
    <property type="nucleotide sequence ID" value="NZ_CAWNWM010000059.1"/>
</dbReference>
<dbReference type="InterPro" id="IPR004358">
    <property type="entry name" value="Sig_transdc_His_kin-like_C"/>
</dbReference>
<dbReference type="SMART" id="SM00387">
    <property type="entry name" value="HATPase_c"/>
    <property type="match status" value="1"/>
</dbReference>
<evidence type="ECO:0000256" key="4">
    <source>
        <dbReference type="ARBA" id="ARBA00022679"/>
    </source>
</evidence>
<feature type="domain" description="PAC" evidence="9">
    <location>
        <begin position="103"/>
        <end position="156"/>
    </location>
</feature>
<evidence type="ECO:0000256" key="1">
    <source>
        <dbReference type="ARBA" id="ARBA00000085"/>
    </source>
</evidence>
<keyword evidence="4 10" id="KW-0808">Transferase</keyword>
<dbReference type="Pfam" id="PF00512">
    <property type="entry name" value="HisKA"/>
    <property type="match status" value="1"/>
</dbReference>
<dbReference type="InterPro" id="IPR003661">
    <property type="entry name" value="HisK_dim/P_dom"/>
</dbReference>
<dbReference type="SMART" id="SM00086">
    <property type="entry name" value="PAC"/>
    <property type="match status" value="2"/>
</dbReference>
<dbReference type="Pfam" id="PF08448">
    <property type="entry name" value="PAS_4"/>
    <property type="match status" value="1"/>
</dbReference>
<dbReference type="InterPro" id="IPR052162">
    <property type="entry name" value="Sensor_kinase/Photoreceptor"/>
</dbReference>
<feature type="domain" description="PAC" evidence="9">
    <location>
        <begin position="232"/>
        <end position="285"/>
    </location>
</feature>
<comment type="caution">
    <text evidence="10">The sequence shown here is derived from an EMBL/GenBank/DDBJ whole genome shotgun (WGS) entry which is preliminary data.</text>
</comment>
<dbReference type="SMART" id="SM00091">
    <property type="entry name" value="PAS"/>
    <property type="match status" value="2"/>
</dbReference>
<dbReference type="InterPro" id="IPR036097">
    <property type="entry name" value="HisK_dim/P_sf"/>
</dbReference>
<evidence type="ECO:0000259" key="9">
    <source>
        <dbReference type="PROSITE" id="PS50113"/>
    </source>
</evidence>
<dbReference type="EC" id="2.7.13.3" evidence="2"/>
<dbReference type="PROSITE" id="PS50113">
    <property type="entry name" value="PAC"/>
    <property type="match status" value="2"/>
</dbReference>
<dbReference type="InterPro" id="IPR013655">
    <property type="entry name" value="PAS_fold_3"/>
</dbReference>
<dbReference type="PROSITE" id="PS50112">
    <property type="entry name" value="PAS"/>
    <property type="match status" value="2"/>
</dbReference>
<dbReference type="InterPro" id="IPR035965">
    <property type="entry name" value="PAS-like_dom_sf"/>
</dbReference>
<dbReference type="InterPro" id="IPR000700">
    <property type="entry name" value="PAS-assoc_C"/>
</dbReference>
<protein>
    <recommendedName>
        <fullName evidence="2">histidine kinase</fullName>
        <ecNumber evidence="2">2.7.13.3</ecNumber>
    </recommendedName>
</protein>
<dbReference type="NCBIfam" id="TIGR00229">
    <property type="entry name" value="sensory_box"/>
    <property type="match status" value="2"/>
</dbReference>
<dbReference type="Pfam" id="PF02518">
    <property type="entry name" value="HATPase_c"/>
    <property type="match status" value="1"/>
</dbReference>
<evidence type="ECO:0000313" key="10">
    <source>
        <dbReference type="EMBL" id="PZD70157.1"/>
    </source>
</evidence>
<dbReference type="Pfam" id="PF08447">
    <property type="entry name" value="PAS_3"/>
    <property type="match status" value="1"/>
</dbReference>
<dbReference type="Gene3D" id="3.30.450.20">
    <property type="entry name" value="PAS domain"/>
    <property type="match status" value="2"/>
</dbReference>
<keyword evidence="11" id="KW-1185">Reference proteome</keyword>
<dbReference type="InterPro" id="IPR036890">
    <property type="entry name" value="HATPase_C_sf"/>
</dbReference>
<dbReference type="PANTHER" id="PTHR43304:SF1">
    <property type="entry name" value="PAC DOMAIN-CONTAINING PROTEIN"/>
    <property type="match status" value="1"/>
</dbReference>
<dbReference type="EMBL" id="PQWO01000059">
    <property type="protein sequence ID" value="PZD70157.1"/>
    <property type="molecule type" value="Genomic_DNA"/>
</dbReference>
<dbReference type="InterPro" id="IPR005467">
    <property type="entry name" value="His_kinase_dom"/>
</dbReference>
<dbReference type="SUPFAM" id="SSF55785">
    <property type="entry name" value="PYP-like sensor domain (PAS domain)"/>
    <property type="match status" value="2"/>
</dbReference>
<dbReference type="FunFam" id="3.30.565.10:FF:000006">
    <property type="entry name" value="Sensor histidine kinase WalK"/>
    <property type="match status" value="1"/>
</dbReference>
<organism evidence="10 11">
    <name type="scientific">Acaryochloris thomasi RCC1774</name>
    <dbReference type="NCBI Taxonomy" id="1764569"/>
    <lineage>
        <taxon>Bacteria</taxon>
        <taxon>Bacillati</taxon>
        <taxon>Cyanobacteriota</taxon>
        <taxon>Cyanophyceae</taxon>
        <taxon>Acaryochloridales</taxon>
        <taxon>Acaryochloridaceae</taxon>
        <taxon>Acaryochloris</taxon>
        <taxon>Acaryochloris thomasi</taxon>
    </lineage>
</organism>
<evidence type="ECO:0000256" key="3">
    <source>
        <dbReference type="ARBA" id="ARBA00022553"/>
    </source>
</evidence>
<dbReference type="InterPro" id="IPR003594">
    <property type="entry name" value="HATPase_dom"/>
</dbReference>
<proteinExistence type="predicted"/>
<accession>A0A2W1JMM6</accession>
<dbReference type="Gene3D" id="1.10.287.130">
    <property type="match status" value="1"/>
</dbReference>
<dbReference type="PROSITE" id="PS50109">
    <property type="entry name" value="HIS_KIN"/>
    <property type="match status" value="1"/>
</dbReference>
<evidence type="ECO:0000259" key="8">
    <source>
        <dbReference type="PROSITE" id="PS50112"/>
    </source>
</evidence>
<dbReference type="SUPFAM" id="SSF55874">
    <property type="entry name" value="ATPase domain of HSP90 chaperone/DNA topoisomerase II/histidine kinase"/>
    <property type="match status" value="1"/>
</dbReference>
<evidence type="ECO:0000256" key="5">
    <source>
        <dbReference type="ARBA" id="ARBA00022777"/>
    </source>
</evidence>
<gene>
    <name evidence="10" type="primary">cph1_17</name>
    <name evidence="10" type="ORF">C1752_17471</name>
</gene>
<dbReference type="CDD" id="cd00130">
    <property type="entry name" value="PAS"/>
    <property type="match status" value="2"/>
</dbReference>
<feature type="domain" description="Histidine kinase" evidence="7">
    <location>
        <begin position="303"/>
        <end position="516"/>
    </location>
</feature>
<dbReference type="Gene3D" id="3.30.565.10">
    <property type="entry name" value="Histidine kinase-like ATPase, C-terminal domain"/>
    <property type="match status" value="1"/>
</dbReference>
<comment type="catalytic activity">
    <reaction evidence="1">
        <text>ATP + protein L-histidine = ADP + protein N-phospho-L-histidine.</text>
        <dbReference type="EC" id="2.7.13.3"/>
    </reaction>
</comment>
<dbReference type="InterPro" id="IPR013656">
    <property type="entry name" value="PAS_4"/>
</dbReference>
<reference evidence="10 11" key="1">
    <citation type="journal article" date="2018" name="Sci. Rep.">
        <title>A novel species of the marine cyanobacterium Acaryochloris with a unique pigment content and lifestyle.</title>
        <authorList>
            <person name="Partensky F."/>
            <person name="Six C."/>
            <person name="Ratin M."/>
            <person name="Garczarek L."/>
            <person name="Vaulot D."/>
            <person name="Probert I."/>
            <person name="Calteau A."/>
            <person name="Gourvil P."/>
            <person name="Marie D."/>
            <person name="Grebert T."/>
            <person name="Bouchier C."/>
            <person name="Le Panse S."/>
            <person name="Gachenot M."/>
            <person name="Rodriguez F."/>
            <person name="Garrido J.L."/>
        </authorList>
    </citation>
    <scope>NUCLEOTIDE SEQUENCE [LARGE SCALE GENOMIC DNA]</scope>
    <source>
        <strain evidence="10 11">RCC1774</strain>
    </source>
</reference>
<dbReference type="Proteomes" id="UP000248857">
    <property type="component" value="Unassembled WGS sequence"/>
</dbReference>
<evidence type="ECO:0000256" key="6">
    <source>
        <dbReference type="ARBA" id="ARBA00023012"/>
    </source>
</evidence>
<dbReference type="PRINTS" id="PR00344">
    <property type="entry name" value="BCTRLSENSOR"/>
</dbReference>
<dbReference type="InterPro" id="IPR000014">
    <property type="entry name" value="PAS"/>
</dbReference>
<dbReference type="SUPFAM" id="SSF47384">
    <property type="entry name" value="Homodimeric domain of signal transducing histidine kinase"/>
    <property type="match status" value="1"/>
</dbReference>
<dbReference type="SMART" id="SM00388">
    <property type="entry name" value="HisKA"/>
    <property type="match status" value="1"/>
</dbReference>
<sequence>MELSEANQALEEQIKVRELAEIERTKSQQRLQLALEGSGDGLWDWDITQDRIYFGPRYQVMLGYEVGELEGGLSVWKNLIHPEDRPWVIDKLRTHLEGDGFPYAFDYRVRMKSGKWKWIANFGKVVQHDDQGQPIRMTGTHRDISNRKQSELALRHKEAFLSSVYDGTEEGIFVIDVRGEHDFRFAGLNPTYEQLTGLRSFEIKGAVLDEVLCPAVAKSLKHRYIECIEMGETISYEETRFRNKQKVYWLTSLTPLFDSHSRVYRIIGTSIDITPRKRTEQQLQQAHDELASSNLELEQFAYVASHDLQEPLRKITSYSELLVRRHEGQFDEKSDKYLRYVAEGATRMQTLIRDLLAYSKVGRTGIEKGSTDLSIIMSQVTTDLGAVIEESHATLDIDRLPTVYVNSTLIRQLLQNLVGNALKYRTEVPPHVQVKADSTEDGWTFSIADNGIGIAPEFRERIFVVFQRLHHRNQYTGTGIGLSICKKIVEFHGGHIWLESEVGQGCTFYFTLPQEVLRQDACPHLATAMAH</sequence>
<keyword evidence="3" id="KW-0597">Phosphoprotein</keyword>
<keyword evidence="5" id="KW-0418">Kinase</keyword>
<dbReference type="CDD" id="cd00082">
    <property type="entry name" value="HisKA"/>
    <property type="match status" value="1"/>
</dbReference>
<dbReference type="InterPro" id="IPR001610">
    <property type="entry name" value="PAC"/>
</dbReference>